<dbReference type="Pfam" id="PF17921">
    <property type="entry name" value="Integrase_H2C2"/>
    <property type="match status" value="1"/>
</dbReference>
<evidence type="ECO:0000256" key="3">
    <source>
        <dbReference type="ARBA" id="ARBA00022722"/>
    </source>
</evidence>
<keyword evidence="3" id="KW-0540">Nuclease</keyword>
<dbReference type="InterPro" id="IPR041373">
    <property type="entry name" value="RT_RNaseH"/>
</dbReference>
<proteinExistence type="predicted"/>
<dbReference type="PROSITE" id="PS50994">
    <property type="entry name" value="INTEGRASE"/>
    <property type="match status" value="1"/>
</dbReference>
<dbReference type="GO" id="GO:0003676">
    <property type="term" value="F:nucleic acid binding"/>
    <property type="evidence" value="ECO:0007669"/>
    <property type="project" value="InterPro"/>
</dbReference>
<keyword evidence="4" id="KW-0255">Endonuclease</keyword>
<dbReference type="InterPro" id="IPR018289">
    <property type="entry name" value="MULE_transposase_dom"/>
</dbReference>
<dbReference type="InterPro" id="IPR041588">
    <property type="entry name" value="Integrase_H2C2"/>
</dbReference>
<dbReference type="InterPro" id="IPR001584">
    <property type="entry name" value="Integrase_cat-core"/>
</dbReference>
<dbReference type="FunFam" id="3.10.20.370:FF:000001">
    <property type="entry name" value="Retrovirus-related Pol polyprotein from transposon 17.6-like protein"/>
    <property type="match status" value="1"/>
</dbReference>
<dbReference type="EMBL" id="BKCJ010003143">
    <property type="protein sequence ID" value="GEU53245.1"/>
    <property type="molecule type" value="Genomic_DNA"/>
</dbReference>
<evidence type="ECO:0000313" key="8">
    <source>
        <dbReference type="EMBL" id="GEU53245.1"/>
    </source>
</evidence>
<dbReference type="SUPFAM" id="SSF53098">
    <property type="entry name" value="Ribonuclease H-like"/>
    <property type="match status" value="1"/>
</dbReference>
<reference evidence="8" key="1">
    <citation type="journal article" date="2019" name="Sci. Rep.">
        <title>Draft genome of Tanacetum cinerariifolium, the natural source of mosquito coil.</title>
        <authorList>
            <person name="Yamashiro T."/>
            <person name="Shiraishi A."/>
            <person name="Satake H."/>
            <person name="Nakayama K."/>
        </authorList>
    </citation>
    <scope>NUCLEOTIDE SEQUENCE</scope>
</reference>
<evidence type="ECO:0000256" key="5">
    <source>
        <dbReference type="ARBA" id="ARBA00022801"/>
    </source>
</evidence>
<accession>A0A6L2KZ36</accession>
<feature type="domain" description="Integrase catalytic" evidence="7">
    <location>
        <begin position="606"/>
        <end position="773"/>
    </location>
</feature>
<keyword evidence="1" id="KW-0808">Transferase</keyword>
<evidence type="ECO:0000256" key="6">
    <source>
        <dbReference type="ARBA" id="ARBA00022918"/>
    </source>
</evidence>
<dbReference type="PANTHER" id="PTHR34072">
    <property type="entry name" value="ENZYMATIC POLYPROTEIN-RELATED"/>
    <property type="match status" value="1"/>
</dbReference>
<keyword evidence="5" id="KW-0378">Hydrolase</keyword>
<dbReference type="Gene3D" id="1.10.340.70">
    <property type="match status" value="1"/>
</dbReference>
<keyword evidence="6" id="KW-0695">RNA-directed DNA polymerase</keyword>
<gene>
    <name evidence="8" type="ORF">Tci_025223</name>
</gene>
<comment type="caution">
    <text evidence="8">The sequence shown here is derived from an EMBL/GenBank/DDBJ whole genome shotgun (WGS) entry which is preliminary data.</text>
</comment>
<dbReference type="Gene3D" id="3.10.20.370">
    <property type="match status" value="1"/>
</dbReference>
<dbReference type="GO" id="GO:0003887">
    <property type="term" value="F:DNA-directed DNA polymerase activity"/>
    <property type="evidence" value="ECO:0007669"/>
    <property type="project" value="UniProtKB-KW"/>
</dbReference>
<protein>
    <submittedName>
        <fullName evidence="8">DNA-directed DNA polymerase</fullName>
    </submittedName>
</protein>
<dbReference type="GO" id="GO:0016787">
    <property type="term" value="F:hydrolase activity"/>
    <property type="evidence" value="ECO:0007669"/>
    <property type="project" value="UniProtKB-KW"/>
</dbReference>
<dbReference type="AlphaFoldDB" id="A0A6L2KZ36"/>
<evidence type="ECO:0000256" key="4">
    <source>
        <dbReference type="ARBA" id="ARBA00022759"/>
    </source>
</evidence>
<name>A0A6L2KZ36_TANCI</name>
<evidence type="ECO:0000256" key="2">
    <source>
        <dbReference type="ARBA" id="ARBA00022695"/>
    </source>
</evidence>
<dbReference type="Pfam" id="PF10551">
    <property type="entry name" value="MULE"/>
    <property type="match status" value="1"/>
</dbReference>
<keyword evidence="2" id="KW-0548">Nucleotidyltransferase</keyword>
<dbReference type="InterPro" id="IPR036397">
    <property type="entry name" value="RNaseH_sf"/>
</dbReference>
<dbReference type="Pfam" id="PF00665">
    <property type="entry name" value="rve"/>
    <property type="match status" value="1"/>
</dbReference>
<dbReference type="GO" id="GO:0004519">
    <property type="term" value="F:endonuclease activity"/>
    <property type="evidence" value="ECO:0007669"/>
    <property type="project" value="UniProtKB-KW"/>
</dbReference>
<dbReference type="SUPFAM" id="SSF56672">
    <property type="entry name" value="DNA/RNA polymerases"/>
    <property type="match status" value="1"/>
</dbReference>
<organism evidence="8">
    <name type="scientific">Tanacetum cinerariifolium</name>
    <name type="common">Dalmatian daisy</name>
    <name type="synonym">Chrysanthemum cinerariifolium</name>
    <dbReference type="NCBI Taxonomy" id="118510"/>
    <lineage>
        <taxon>Eukaryota</taxon>
        <taxon>Viridiplantae</taxon>
        <taxon>Streptophyta</taxon>
        <taxon>Embryophyta</taxon>
        <taxon>Tracheophyta</taxon>
        <taxon>Spermatophyta</taxon>
        <taxon>Magnoliopsida</taxon>
        <taxon>eudicotyledons</taxon>
        <taxon>Gunneridae</taxon>
        <taxon>Pentapetalae</taxon>
        <taxon>asterids</taxon>
        <taxon>campanulids</taxon>
        <taxon>Asterales</taxon>
        <taxon>Asteraceae</taxon>
        <taxon>Asteroideae</taxon>
        <taxon>Anthemideae</taxon>
        <taxon>Anthemidinae</taxon>
        <taxon>Tanacetum</taxon>
    </lineage>
</organism>
<evidence type="ECO:0000256" key="1">
    <source>
        <dbReference type="ARBA" id="ARBA00022679"/>
    </source>
</evidence>
<sequence length="881" mass="100781">MLTFGRRGTSTQVLLSTRALYSSHIACFQLGSRREWKEDLGCCEVSSGGGGGVIGGVDVVCGDGVDSEVGGVVCRVVFEAKGYKNLPFSKRECRNYIAKVRQLRIGTGDAEALHDCFVRMQRRNKNFFYAMDIDDDGRLQNVFWADARSRASYESFGDVVSFDNTYLTNEYSMPFAPLVGVNHHGQSILFGCGLLSGKDKKTHVYPSMKSAVEERTSSSNGRCLMGSRCRPMCSLGRYNRGVGISGVTNEAPKLELTKLPDHLKYLFLGEGDTLPVISSNKLTLVEDERLIRILIYYKEAIGWTDAGISGISPSMCTPSTTMCMHNIQIVHSILPHKSFMQNLPFEIMSDASNYAIGAVLGQRVRRSAHVIYYASRRLDSAQCNYSTTEKELLAIVFALEKFRSYLLGTKVIVYYDHATLKYLLAKKEAKPRLIRWILLLQEFNMEIRDKKGSENLVADHLSRVMVKEESLSWKDEFPDEHLFAVQTTNPWYTDFVNYLVTKTLPGDLSRAQQNKINNDAKFYVWDDPYLWKHCSDQIIRRCVKDKKIQSILEFCRSHVCGGHFGPKRTDRKILECGLFWPNTFHDSYMFCKSCEQCQKTGNLSHRDQMPLSSINVYEIFDIWGTDFMRPFLSSSGNVYIHLAVDYVLKWVEAKATKTDDAKVVADFVMANIFSKFGTPRALINDRGSHFFNRVMEALLKKYNVTHRVSTAYHPQTNGQAKVSNREIKSILEKTVNPNRKDWSIKLDDALWAYRTAYTTHIGMYPFRLVFGKSCHLPVELEHKAYWAVKNFNMKLDNAGINRMLQLQELEEIRNDAYESLRIYKEKTKAFHDKMSSRKNFCVGQKVLFHSRLKLFPGKLRSRSGRLLLLMFFLMVQLRSKV</sequence>
<evidence type="ECO:0000259" key="7">
    <source>
        <dbReference type="PROSITE" id="PS50994"/>
    </source>
</evidence>
<dbReference type="Pfam" id="PF17917">
    <property type="entry name" value="RT_RNaseH"/>
    <property type="match status" value="1"/>
</dbReference>
<dbReference type="GO" id="GO:0003964">
    <property type="term" value="F:RNA-directed DNA polymerase activity"/>
    <property type="evidence" value="ECO:0007669"/>
    <property type="project" value="UniProtKB-KW"/>
</dbReference>
<dbReference type="InterPro" id="IPR043502">
    <property type="entry name" value="DNA/RNA_pol_sf"/>
</dbReference>
<keyword evidence="8" id="KW-0239">DNA-directed DNA polymerase</keyword>
<dbReference type="GO" id="GO:0015074">
    <property type="term" value="P:DNA integration"/>
    <property type="evidence" value="ECO:0007669"/>
    <property type="project" value="InterPro"/>
</dbReference>
<dbReference type="PANTHER" id="PTHR34072:SF57">
    <property type="entry name" value="RNA-DIRECTED DNA POLYMERASE"/>
    <property type="match status" value="1"/>
</dbReference>
<dbReference type="Gene3D" id="3.30.420.10">
    <property type="entry name" value="Ribonuclease H-like superfamily/Ribonuclease H"/>
    <property type="match status" value="1"/>
</dbReference>
<dbReference type="InterPro" id="IPR012337">
    <property type="entry name" value="RNaseH-like_sf"/>
</dbReference>
<dbReference type="CDD" id="cd09274">
    <property type="entry name" value="RNase_HI_RT_Ty3"/>
    <property type="match status" value="1"/>
</dbReference>